<dbReference type="EnsemblMetazoa" id="CJA34140.1">
    <property type="protein sequence ID" value="CJA34140.1"/>
    <property type="gene ID" value="WBGene00209987"/>
</dbReference>
<reference evidence="2" key="1">
    <citation type="submission" date="2010-08" db="EMBL/GenBank/DDBJ databases">
        <authorList>
            <consortium name="Caenorhabditis japonica Sequencing Consortium"/>
            <person name="Wilson R.K."/>
        </authorList>
    </citation>
    <scope>NUCLEOTIDE SEQUENCE [LARGE SCALE GENOMIC DNA]</scope>
    <source>
        <strain evidence="2">DF5081</strain>
    </source>
</reference>
<proteinExistence type="predicted"/>
<sequence>METPHRRYSLSEGLQHGVRRISEGFLQMTNADRLMDLHDLGMHNVESEYHLVSKWDESEEAALGPPRRKLTYVEKKEKIS</sequence>
<organism evidence="1 2">
    <name type="scientific">Caenorhabditis japonica</name>
    <dbReference type="NCBI Taxonomy" id="281687"/>
    <lineage>
        <taxon>Eukaryota</taxon>
        <taxon>Metazoa</taxon>
        <taxon>Ecdysozoa</taxon>
        <taxon>Nematoda</taxon>
        <taxon>Chromadorea</taxon>
        <taxon>Rhabditida</taxon>
        <taxon>Rhabditina</taxon>
        <taxon>Rhabditomorpha</taxon>
        <taxon>Rhabditoidea</taxon>
        <taxon>Rhabditidae</taxon>
        <taxon>Peloderinae</taxon>
        <taxon>Caenorhabditis</taxon>
    </lineage>
</organism>
<dbReference type="AlphaFoldDB" id="A0A8R1ED16"/>
<protein>
    <submittedName>
        <fullName evidence="1">Uncharacterized protein</fullName>
    </submittedName>
</protein>
<reference evidence="1" key="2">
    <citation type="submission" date="2022-06" db="UniProtKB">
        <authorList>
            <consortium name="EnsemblMetazoa"/>
        </authorList>
    </citation>
    <scope>IDENTIFICATION</scope>
    <source>
        <strain evidence="1">DF5081</strain>
    </source>
</reference>
<dbReference type="Proteomes" id="UP000005237">
    <property type="component" value="Unassembled WGS sequence"/>
</dbReference>
<evidence type="ECO:0000313" key="1">
    <source>
        <dbReference type="EnsemblMetazoa" id="CJA34140.1"/>
    </source>
</evidence>
<accession>A0A8R1ED16</accession>
<evidence type="ECO:0000313" key="2">
    <source>
        <dbReference type="Proteomes" id="UP000005237"/>
    </source>
</evidence>
<keyword evidence="2" id="KW-1185">Reference proteome</keyword>
<name>A0A8R1ED16_CAEJA</name>